<dbReference type="AlphaFoldDB" id="A0A9P7S015"/>
<feature type="signal peptide" evidence="2">
    <location>
        <begin position="1"/>
        <end position="19"/>
    </location>
</feature>
<dbReference type="GeneID" id="66078021"/>
<dbReference type="PANTHER" id="PTHR34883">
    <property type="entry name" value="SERINE-RICH PROTEIN, PUTATIVE-RELATED-RELATED"/>
    <property type="match status" value="1"/>
</dbReference>
<dbReference type="KEGG" id="more:E1B28_008945"/>
<dbReference type="Proteomes" id="UP001049176">
    <property type="component" value="Chromosome 5"/>
</dbReference>
<organism evidence="3 4">
    <name type="scientific">Marasmius oreades</name>
    <name type="common">fairy-ring Marasmius</name>
    <dbReference type="NCBI Taxonomy" id="181124"/>
    <lineage>
        <taxon>Eukaryota</taxon>
        <taxon>Fungi</taxon>
        <taxon>Dikarya</taxon>
        <taxon>Basidiomycota</taxon>
        <taxon>Agaricomycotina</taxon>
        <taxon>Agaricomycetes</taxon>
        <taxon>Agaricomycetidae</taxon>
        <taxon>Agaricales</taxon>
        <taxon>Marasmiineae</taxon>
        <taxon>Marasmiaceae</taxon>
        <taxon>Marasmius</taxon>
    </lineage>
</organism>
<evidence type="ECO:0000313" key="4">
    <source>
        <dbReference type="Proteomes" id="UP001049176"/>
    </source>
</evidence>
<dbReference type="SUPFAM" id="SSF49503">
    <property type="entry name" value="Cupredoxins"/>
    <property type="match status" value="1"/>
</dbReference>
<comment type="caution">
    <text evidence="3">The sequence shown here is derived from an EMBL/GenBank/DDBJ whole genome shotgun (WGS) entry which is preliminary data.</text>
</comment>
<reference evidence="3" key="1">
    <citation type="journal article" date="2021" name="Genome Biol. Evol.">
        <title>The assembled and annotated genome of the fairy-ring fungus Marasmius oreades.</title>
        <authorList>
            <person name="Hiltunen M."/>
            <person name="Ament-Velasquez S.L."/>
            <person name="Johannesson H."/>
        </authorList>
    </citation>
    <scope>NUCLEOTIDE SEQUENCE</scope>
    <source>
        <strain evidence="3">03SP1</strain>
    </source>
</reference>
<evidence type="ECO:0000256" key="2">
    <source>
        <dbReference type="SAM" id="SignalP"/>
    </source>
</evidence>
<evidence type="ECO:0000256" key="1">
    <source>
        <dbReference type="SAM" id="MobiDB-lite"/>
    </source>
</evidence>
<feature type="compositionally biased region" description="Low complexity" evidence="1">
    <location>
        <begin position="139"/>
        <end position="157"/>
    </location>
</feature>
<gene>
    <name evidence="3" type="ORF">E1B28_008945</name>
</gene>
<dbReference type="InterPro" id="IPR008972">
    <property type="entry name" value="Cupredoxin"/>
</dbReference>
<dbReference type="Gene3D" id="2.60.40.420">
    <property type="entry name" value="Cupredoxins - blue copper proteins"/>
    <property type="match status" value="1"/>
</dbReference>
<keyword evidence="4" id="KW-1185">Reference proteome</keyword>
<dbReference type="RefSeq" id="XP_043009072.1">
    <property type="nucleotide sequence ID" value="XM_043153787.1"/>
</dbReference>
<dbReference type="InterPro" id="IPR052953">
    <property type="entry name" value="Ser-rich/MCO-related"/>
</dbReference>
<name>A0A9P7S015_9AGAR</name>
<proteinExistence type="predicted"/>
<accession>A0A9P7S015</accession>
<sequence>MRFSIATAIALSSAAGTLAKTVSINVGVGGLNFDPTNATDVQKDDVLQFNFVSNNHSVVQSTFTDPCTQKENGINSGFQNIEDPNKPFVWNVTVNDTTPLWFFCSQTIPKSHCTNGMVLAINPTVDSTFVTFKNKATNGSTSTSGTGTSGAPSPNNTSGGGSGNGAFSHSAGMNAFSLLSVVGIAFGLML</sequence>
<dbReference type="CDD" id="cd00920">
    <property type="entry name" value="Cupredoxin"/>
    <property type="match status" value="1"/>
</dbReference>
<dbReference type="PANTHER" id="PTHR34883:SF15">
    <property type="entry name" value="EXTRACELLULAR SERINE-RICH PROTEIN"/>
    <property type="match status" value="1"/>
</dbReference>
<feature type="chain" id="PRO_5040187326" description="Cupredoxin" evidence="2">
    <location>
        <begin position="20"/>
        <end position="190"/>
    </location>
</feature>
<keyword evidence="2" id="KW-0732">Signal</keyword>
<evidence type="ECO:0008006" key="5">
    <source>
        <dbReference type="Google" id="ProtNLM"/>
    </source>
</evidence>
<feature type="region of interest" description="Disordered" evidence="1">
    <location>
        <begin position="139"/>
        <end position="163"/>
    </location>
</feature>
<evidence type="ECO:0000313" key="3">
    <source>
        <dbReference type="EMBL" id="KAG7092602.1"/>
    </source>
</evidence>
<protein>
    <recommendedName>
        <fullName evidence="5">Cupredoxin</fullName>
    </recommendedName>
</protein>
<dbReference type="OrthoDB" id="1921208at2759"/>
<dbReference type="EMBL" id="CM032185">
    <property type="protein sequence ID" value="KAG7092602.1"/>
    <property type="molecule type" value="Genomic_DNA"/>
</dbReference>